<name>A0A099BB90_9HELI</name>
<dbReference type="AlphaFoldDB" id="A0A099BB90"/>
<evidence type="ECO:0000256" key="2">
    <source>
        <dbReference type="ARBA" id="ARBA00022741"/>
    </source>
</evidence>
<dbReference type="Pfam" id="PF00005">
    <property type="entry name" value="ABC_tran"/>
    <property type="match status" value="1"/>
</dbReference>
<sequence>MSIIKVENLYTHYGDIVIHNGISFDVKKGEIFGILGGSGSGKSTLLKNMLFLEKPTSGKIEFFGENIWALSEDKRGRILDRCGVMFQFGALFSSMNVLDNVGFLLTQKSHYDSASIERISKMWLEMVGLSVDVASKYPYELSGGMKKRVALARALALSPDILFLDEPTSGLDLQSSERFDALIIKLKEILKITIVMVTHDLDSIKDSVDRLILLEDKNIVFEGTLPELYTNMYQGQTSAKIFSGRRGERFWQSFKEHIL</sequence>
<evidence type="ECO:0000256" key="3">
    <source>
        <dbReference type="ARBA" id="ARBA00022840"/>
    </source>
</evidence>
<dbReference type="OrthoDB" id="9809450at2"/>
<dbReference type="InterPro" id="IPR017871">
    <property type="entry name" value="ABC_transporter-like_CS"/>
</dbReference>
<gene>
    <name evidence="5" type="ORF">LS65_002695</name>
</gene>
<evidence type="ECO:0000256" key="1">
    <source>
        <dbReference type="ARBA" id="ARBA00022448"/>
    </source>
</evidence>
<dbReference type="GO" id="GO:0016887">
    <property type="term" value="F:ATP hydrolysis activity"/>
    <property type="evidence" value="ECO:0007669"/>
    <property type="project" value="InterPro"/>
</dbReference>
<evidence type="ECO:0000313" key="5">
    <source>
        <dbReference type="EMBL" id="TLE02850.1"/>
    </source>
</evidence>
<keyword evidence="3 5" id="KW-0067">ATP-binding</keyword>
<evidence type="ECO:0000259" key="4">
    <source>
        <dbReference type="PROSITE" id="PS50893"/>
    </source>
</evidence>
<proteinExistence type="predicted"/>
<dbReference type="PANTHER" id="PTHR43023:SF3">
    <property type="entry name" value="PROTEIN TRIGALACTOSYLDIACYLGLYCEROL 3, CHLOROPLASTIC"/>
    <property type="match status" value="1"/>
</dbReference>
<accession>A0A099BB90</accession>
<dbReference type="SUPFAM" id="SSF52540">
    <property type="entry name" value="P-loop containing nucleoside triphosphate hydrolases"/>
    <property type="match status" value="1"/>
</dbReference>
<dbReference type="Proteomes" id="UP000029707">
    <property type="component" value="Unassembled WGS sequence"/>
</dbReference>
<dbReference type="PROSITE" id="PS50893">
    <property type="entry name" value="ABC_TRANSPORTER_2"/>
    <property type="match status" value="1"/>
</dbReference>
<dbReference type="SMART" id="SM00382">
    <property type="entry name" value="AAA"/>
    <property type="match status" value="1"/>
</dbReference>
<dbReference type="GeneID" id="82320666"/>
<keyword evidence="1" id="KW-0813">Transport</keyword>
<keyword evidence="6" id="KW-1185">Reference proteome</keyword>
<dbReference type="GO" id="GO:0005524">
    <property type="term" value="F:ATP binding"/>
    <property type="evidence" value="ECO:0007669"/>
    <property type="project" value="UniProtKB-KW"/>
</dbReference>
<dbReference type="PANTHER" id="PTHR43023">
    <property type="entry name" value="PROTEIN TRIGALACTOSYLDIACYLGLYCEROL 3, CHLOROPLASTIC"/>
    <property type="match status" value="1"/>
</dbReference>
<protein>
    <submittedName>
        <fullName evidence="5">ATP-binding cassette domain-containing protein</fullName>
    </submittedName>
</protein>
<dbReference type="InterPro" id="IPR003593">
    <property type="entry name" value="AAA+_ATPase"/>
</dbReference>
<dbReference type="STRING" id="425400.LS65_07180"/>
<dbReference type="eggNOG" id="COG1127">
    <property type="taxonomic scope" value="Bacteria"/>
</dbReference>
<comment type="caution">
    <text evidence="5">The sequence shown here is derived from an EMBL/GenBank/DDBJ whole genome shotgun (WGS) entry which is preliminary data.</text>
</comment>
<dbReference type="RefSeq" id="WP_034362698.1">
    <property type="nucleotide sequence ID" value="NZ_CAJUDB010000001.1"/>
</dbReference>
<dbReference type="EMBL" id="JRMQ02000002">
    <property type="protein sequence ID" value="TLE02850.1"/>
    <property type="molecule type" value="Genomic_DNA"/>
</dbReference>
<dbReference type="InterPro" id="IPR003439">
    <property type="entry name" value="ABC_transporter-like_ATP-bd"/>
</dbReference>
<keyword evidence="2" id="KW-0547">Nucleotide-binding</keyword>
<feature type="domain" description="ABC transporter" evidence="4">
    <location>
        <begin position="4"/>
        <end position="241"/>
    </location>
</feature>
<dbReference type="InterPro" id="IPR027417">
    <property type="entry name" value="P-loop_NTPase"/>
</dbReference>
<dbReference type="PROSITE" id="PS00211">
    <property type="entry name" value="ABC_TRANSPORTER_1"/>
    <property type="match status" value="1"/>
</dbReference>
<organism evidence="5 6">
    <name type="scientific">Helicobacter japonicus</name>
    <dbReference type="NCBI Taxonomy" id="425400"/>
    <lineage>
        <taxon>Bacteria</taxon>
        <taxon>Pseudomonadati</taxon>
        <taxon>Campylobacterota</taxon>
        <taxon>Epsilonproteobacteria</taxon>
        <taxon>Campylobacterales</taxon>
        <taxon>Helicobacteraceae</taxon>
        <taxon>Helicobacter</taxon>
    </lineage>
</organism>
<reference evidence="5 6" key="1">
    <citation type="journal article" date="2014" name="Genome Announc.">
        <title>Draft genome sequences of eight enterohepatic helicobacter species isolated from both laboratory and wild rodents.</title>
        <authorList>
            <person name="Sheh A."/>
            <person name="Shen Z."/>
            <person name="Fox J.G."/>
        </authorList>
    </citation>
    <scope>NUCLEOTIDE SEQUENCE [LARGE SCALE GENOMIC DNA]</scope>
    <source>
        <strain evidence="5 6">MIT 01-6451</strain>
    </source>
</reference>
<dbReference type="Gene3D" id="3.40.50.300">
    <property type="entry name" value="P-loop containing nucleotide triphosphate hydrolases"/>
    <property type="match status" value="1"/>
</dbReference>
<evidence type="ECO:0000313" key="6">
    <source>
        <dbReference type="Proteomes" id="UP000029707"/>
    </source>
</evidence>